<protein>
    <submittedName>
        <fullName evidence="1">Uncharacterized protein</fullName>
    </submittedName>
</protein>
<dbReference type="AlphaFoldDB" id="A0AAD3CW36"/>
<name>A0AAD3CW36_9STRA</name>
<accession>A0AAD3CW36</accession>
<keyword evidence="2" id="KW-1185">Reference proteome</keyword>
<gene>
    <name evidence="1" type="ORF">CTEN210_08551</name>
</gene>
<evidence type="ECO:0000313" key="2">
    <source>
        <dbReference type="Proteomes" id="UP001054902"/>
    </source>
</evidence>
<evidence type="ECO:0000313" key="1">
    <source>
        <dbReference type="EMBL" id="GFH52075.1"/>
    </source>
</evidence>
<sequence>MAPLGSAVYHASDEKDFEQQPPAKVVLVEVEFNYNVQTFIVAEEPRATFGELDQEYYQPVIITTKELGERLERQVTIVGKFLEEKETAAANVDFYEIRQRCAHVRLKSDLFRGWKSIRRNNLQKQMEQINLGQSCTAFVQNALQFFSKKSLQNTHRVIVYINMGEEIGQIS</sequence>
<comment type="caution">
    <text evidence="1">The sequence shown here is derived from an EMBL/GenBank/DDBJ whole genome shotgun (WGS) entry which is preliminary data.</text>
</comment>
<proteinExistence type="predicted"/>
<dbReference type="EMBL" id="BLLK01000045">
    <property type="protein sequence ID" value="GFH52075.1"/>
    <property type="molecule type" value="Genomic_DNA"/>
</dbReference>
<reference evidence="1 2" key="1">
    <citation type="journal article" date="2021" name="Sci. Rep.">
        <title>The genome of the diatom Chaetoceros tenuissimus carries an ancient integrated fragment of an extant virus.</title>
        <authorList>
            <person name="Hongo Y."/>
            <person name="Kimura K."/>
            <person name="Takaki Y."/>
            <person name="Yoshida Y."/>
            <person name="Baba S."/>
            <person name="Kobayashi G."/>
            <person name="Nagasaki K."/>
            <person name="Hano T."/>
            <person name="Tomaru Y."/>
        </authorList>
    </citation>
    <scope>NUCLEOTIDE SEQUENCE [LARGE SCALE GENOMIC DNA]</scope>
    <source>
        <strain evidence="1 2">NIES-3715</strain>
    </source>
</reference>
<organism evidence="1 2">
    <name type="scientific">Chaetoceros tenuissimus</name>
    <dbReference type="NCBI Taxonomy" id="426638"/>
    <lineage>
        <taxon>Eukaryota</taxon>
        <taxon>Sar</taxon>
        <taxon>Stramenopiles</taxon>
        <taxon>Ochrophyta</taxon>
        <taxon>Bacillariophyta</taxon>
        <taxon>Coscinodiscophyceae</taxon>
        <taxon>Chaetocerotophycidae</taxon>
        <taxon>Chaetocerotales</taxon>
        <taxon>Chaetocerotaceae</taxon>
        <taxon>Chaetoceros</taxon>
    </lineage>
</organism>
<dbReference type="Proteomes" id="UP001054902">
    <property type="component" value="Unassembled WGS sequence"/>
</dbReference>